<evidence type="ECO:0000313" key="2">
    <source>
        <dbReference type="Proteomes" id="UP000030755"/>
    </source>
</evidence>
<protein>
    <submittedName>
        <fullName evidence="1">Uncharacterized protein</fullName>
    </submittedName>
</protein>
<proteinExistence type="predicted"/>
<reference evidence="1 2" key="1">
    <citation type="journal article" date="2013" name="Curr. Biol.">
        <title>Shared signatures of parasitism and phylogenomics unite Cryptomycota and microsporidia.</title>
        <authorList>
            <person name="James T.Y."/>
            <person name="Pelin A."/>
            <person name="Bonen L."/>
            <person name="Ahrendt S."/>
            <person name="Sain D."/>
            <person name="Corradi N."/>
            <person name="Stajich J.E."/>
        </authorList>
    </citation>
    <scope>NUCLEOTIDE SEQUENCE [LARGE SCALE GENOMIC DNA]</scope>
    <source>
        <strain evidence="1 2">CSF55</strain>
    </source>
</reference>
<dbReference type="AlphaFoldDB" id="A0A075AZZ7"/>
<dbReference type="Proteomes" id="UP000030755">
    <property type="component" value="Unassembled WGS sequence"/>
</dbReference>
<gene>
    <name evidence="1" type="ORF">O9G_006155</name>
</gene>
<dbReference type="EMBL" id="KE560721">
    <property type="protein sequence ID" value="EPZ35917.1"/>
    <property type="molecule type" value="Genomic_DNA"/>
</dbReference>
<evidence type="ECO:0000313" key="1">
    <source>
        <dbReference type="EMBL" id="EPZ35917.1"/>
    </source>
</evidence>
<name>A0A075AZZ7_ROZAC</name>
<accession>A0A075AZZ7</accession>
<dbReference type="HOGENOM" id="CLU_1251290_0_0_1"/>
<sequence>MAPKKLKLEDQTKVKKEISEDQTRITWTTDFFNTLLDLRYEDEIIESKFCLAKNHFDTNKYNTLSLAFCDKTKQVAKGISGEKNDVNHTGNMIDPCLPAYWEKLNSYYQSRPGVGGNILADSAAGICVPKTENFETEADFELMSTPRKKNKAGPEILADSFQSGLNSIAEAMIKQAKASKQSFDEEMFMDRVPDKISERIESTLKKRNIQLCETLREIFSK</sequence>
<organism evidence="1 2">
    <name type="scientific">Rozella allomycis (strain CSF55)</name>
    <dbReference type="NCBI Taxonomy" id="988480"/>
    <lineage>
        <taxon>Eukaryota</taxon>
        <taxon>Fungi</taxon>
        <taxon>Fungi incertae sedis</taxon>
        <taxon>Cryptomycota</taxon>
        <taxon>Cryptomycota incertae sedis</taxon>
        <taxon>Rozella</taxon>
    </lineage>
</organism>
<keyword evidence="2" id="KW-1185">Reference proteome</keyword>